<organism evidence="1">
    <name type="scientific">Nothobranchius kuhntae</name>
    <name type="common">Beira killifish</name>
    <dbReference type="NCBI Taxonomy" id="321403"/>
    <lineage>
        <taxon>Eukaryota</taxon>
        <taxon>Metazoa</taxon>
        <taxon>Chordata</taxon>
        <taxon>Craniata</taxon>
        <taxon>Vertebrata</taxon>
        <taxon>Euteleostomi</taxon>
        <taxon>Actinopterygii</taxon>
        <taxon>Neopterygii</taxon>
        <taxon>Teleostei</taxon>
        <taxon>Neoteleostei</taxon>
        <taxon>Acanthomorphata</taxon>
        <taxon>Ovalentaria</taxon>
        <taxon>Atherinomorphae</taxon>
        <taxon>Cyprinodontiformes</taxon>
        <taxon>Nothobranchiidae</taxon>
        <taxon>Nothobranchius</taxon>
    </lineage>
</organism>
<accession>A0A1A8JDD3</accession>
<reference evidence="1" key="1">
    <citation type="submission" date="2016-05" db="EMBL/GenBank/DDBJ databases">
        <authorList>
            <person name="Lavstsen T."/>
            <person name="Jespersen J.S."/>
        </authorList>
    </citation>
    <scope>NUCLEOTIDE SEQUENCE</scope>
    <source>
        <tissue evidence="1">Brain</tissue>
    </source>
</reference>
<feature type="non-terminal residue" evidence="1">
    <location>
        <position position="1"/>
    </location>
</feature>
<proteinExistence type="predicted"/>
<reference evidence="1" key="2">
    <citation type="submission" date="2016-06" db="EMBL/GenBank/DDBJ databases">
        <title>The genome of a short-lived fish provides insights into sex chromosome evolution and the genetic control of aging.</title>
        <authorList>
            <person name="Reichwald K."/>
            <person name="Felder M."/>
            <person name="Petzold A."/>
            <person name="Koch P."/>
            <person name="Groth M."/>
            <person name="Platzer M."/>
        </authorList>
    </citation>
    <scope>NUCLEOTIDE SEQUENCE</scope>
    <source>
        <tissue evidence="1">Brain</tissue>
    </source>
</reference>
<dbReference type="EMBL" id="HAED01021229">
    <property type="protein sequence ID" value="SBR07901.1"/>
    <property type="molecule type" value="Transcribed_RNA"/>
</dbReference>
<dbReference type="AlphaFoldDB" id="A0A1A8JDD3"/>
<name>A0A1A8JDD3_NOTKU</name>
<gene>
    <name evidence="1" type="primary">CR376738.1</name>
</gene>
<sequence>LQNLAPTHARPQPFYQGLHTGTTSLGTRPVWILALETLQRMSYCTYTCQLNVAPHWPQLTHTHTGHTPKRCPTHPKHTHFVFPSAGSPSFGLPLLSLILLDSREISSQTVKLF</sequence>
<protein>
    <submittedName>
        <fullName evidence="1">Docking protein 4</fullName>
    </submittedName>
</protein>
<evidence type="ECO:0000313" key="1">
    <source>
        <dbReference type="EMBL" id="SBR07901.1"/>
    </source>
</evidence>